<reference evidence="3 4" key="1">
    <citation type="journal article" date="2016" name="Sci. Rep.">
        <title>A novel ammonia-oxidizing archaeon from wastewater treatment plant: Its enrichment, physiological and genomic characteristics.</title>
        <authorList>
            <person name="Li Y."/>
            <person name="Ding K."/>
            <person name="Wen X."/>
            <person name="Zhang B."/>
            <person name="Shen B."/>
            <person name="Yang Y."/>
        </authorList>
    </citation>
    <scope>NUCLEOTIDE SEQUENCE [LARGE SCALE GENOMIC DNA]</scope>
    <source>
        <strain evidence="3 4">SAT1</strain>
    </source>
</reference>
<dbReference type="GO" id="GO:0031419">
    <property type="term" value="F:cobalamin binding"/>
    <property type="evidence" value="ECO:0007669"/>
    <property type="project" value="InterPro"/>
</dbReference>
<sequence>MAQKQEKPKKILTDSNFTVDRVYHAKKKATKEEPGKYPFTRGIHAEMYRERFWTMRQYSGFGDAKQTNERFKFMLEKGQTGLSMAFDLPTQIGHDADATQAEGEVGKVGVSISSLKDMMTAFDGIPLGKVSSSMTINSTASTLLAYYIAVGESQGFASTELRGTTQNDILKEYIARNTYIYPPQPSMRLIGDMIGYCAKHVPQWYPVSISGYHMREAGSTATQEVAFTIANAIAYIQTCLDRGLKIDDFAPRLSFFFCCTIEFFEEIAKFRVARKIYAEILKEKFHAKDPKSLQLKFHTQTSGESLTAQQPDNNIVRVAIQTMAAVIGGTQSLHTNSRDEALALPTAESAKIALRTQQIVAHESGITKTVDPMAGSHYLEYLCDEIEDGVRKYLKQIEKMGGALKAIEKGFFQSEIRQNAYRLKKEVDAGERVLVGVNKFSDEKEAKQELLRIDDTVEKKQRAVLKKLRSERDNKKVQYALSKMQVAAEKDDNLMPFILNAVKVYATTGEVSNTFRQVFGEYRPKEVF</sequence>
<dbReference type="NCBIfam" id="TIGR00641">
    <property type="entry name" value="acid_CoA_mut_N"/>
    <property type="match status" value="1"/>
</dbReference>
<feature type="domain" description="Methylmalonyl-CoA mutase alpha/beta chain catalytic" evidence="2">
    <location>
        <begin position="14"/>
        <end position="521"/>
    </location>
</feature>
<dbReference type="RefSeq" id="WP_048187723.1">
    <property type="nucleotide sequence ID" value="NZ_CP011097.1"/>
</dbReference>
<evidence type="ECO:0000259" key="2">
    <source>
        <dbReference type="Pfam" id="PF01642"/>
    </source>
</evidence>
<gene>
    <name evidence="3" type="ORF">SU86_001290</name>
</gene>
<dbReference type="PANTHER" id="PTHR48101:SF1">
    <property type="entry name" value="METHYLMALONYL-COA MUTASE, LARGE SUBUNIT"/>
    <property type="match status" value="1"/>
</dbReference>
<proteinExistence type="predicted"/>
<organism evidence="3 4">
    <name type="scientific">Candidatus Nitrosotenuis cloacae</name>
    <dbReference type="NCBI Taxonomy" id="1603555"/>
    <lineage>
        <taxon>Archaea</taxon>
        <taxon>Nitrososphaerota</taxon>
        <taxon>Candidatus Nitrosotenuis</taxon>
    </lineage>
</organism>
<evidence type="ECO:0000313" key="4">
    <source>
        <dbReference type="Proteomes" id="UP000266745"/>
    </source>
</evidence>
<accession>A0A3G1B0Y9</accession>
<dbReference type="Pfam" id="PF01642">
    <property type="entry name" value="MM_CoA_mutase"/>
    <property type="match status" value="1"/>
</dbReference>
<dbReference type="InterPro" id="IPR016176">
    <property type="entry name" value="Cbl-dep_enz_cat"/>
</dbReference>
<dbReference type="Proteomes" id="UP000266745">
    <property type="component" value="Chromosome"/>
</dbReference>
<dbReference type="EMBL" id="CP011097">
    <property type="protein sequence ID" value="AJZ75244.1"/>
    <property type="molecule type" value="Genomic_DNA"/>
</dbReference>
<keyword evidence="4" id="KW-1185">Reference proteome</keyword>
<dbReference type="PANTHER" id="PTHR48101">
    <property type="entry name" value="METHYLMALONYL-COA MUTASE, MITOCHONDRIAL-RELATED"/>
    <property type="match status" value="1"/>
</dbReference>
<evidence type="ECO:0000313" key="3">
    <source>
        <dbReference type="EMBL" id="AJZ75244.1"/>
    </source>
</evidence>
<dbReference type="Gene3D" id="3.20.20.240">
    <property type="entry name" value="Methylmalonyl-CoA mutase"/>
    <property type="match status" value="1"/>
</dbReference>
<dbReference type="GO" id="GO:0004494">
    <property type="term" value="F:methylmalonyl-CoA mutase activity"/>
    <property type="evidence" value="ECO:0007669"/>
    <property type="project" value="InterPro"/>
</dbReference>
<keyword evidence="1" id="KW-0413">Isomerase</keyword>
<protein>
    <submittedName>
        <fullName evidence="3">Methylmalonyl-CoA mutase</fullName>
    </submittedName>
</protein>
<dbReference type="STRING" id="1603555.SU86_001290"/>
<dbReference type="InterPro" id="IPR006099">
    <property type="entry name" value="MeMalonylCoA_mutase_a/b_cat"/>
</dbReference>
<dbReference type="InterPro" id="IPR006098">
    <property type="entry name" value="MMCoA_mutase_a_cat"/>
</dbReference>
<dbReference type="KEGG" id="tah:SU86_001290"/>
<name>A0A3G1B0Y9_9ARCH</name>
<dbReference type="AlphaFoldDB" id="A0A3G1B0Y9"/>
<dbReference type="SUPFAM" id="SSF51703">
    <property type="entry name" value="Cobalamin (vitamin B12)-dependent enzymes"/>
    <property type="match status" value="1"/>
</dbReference>
<dbReference type="GeneID" id="24875013"/>
<evidence type="ECO:0000256" key="1">
    <source>
        <dbReference type="ARBA" id="ARBA00023235"/>
    </source>
</evidence>
<dbReference type="OrthoDB" id="38408at2157"/>